<sequence length="64" mass="6886">MVTLRGIVHLTACFRKLALFFGGLFFGGMSRDVDYPAAFIPVKSLCTSSKFGCSSPLAICIPLL</sequence>
<comment type="caution">
    <text evidence="2">The sequence shown here is derived from an EMBL/GenBank/DDBJ whole genome shotgun (WGS) entry which is preliminary data.</text>
</comment>
<reference evidence="2 3" key="1">
    <citation type="submission" date="2013-05" db="EMBL/GenBank/DDBJ databases">
        <title>Draft genome sequence of Rubidibacter lacunae KORDI 51-2.</title>
        <authorList>
            <person name="Choi D.H."/>
            <person name="Noh J.H."/>
            <person name="Kwon K.-K."/>
            <person name="Lee J.-H."/>
            <person name="Ryu J.-Y."/>
        </authorList>
    </citation>
    <scope>NUCLEOTIDE SEQUENCE [LARGE SCALE GENOMIC DNA]</scope>
    <source>
        <strain evidence="2 3">KORDI 51-2</strain>
    </source>
</reference>
<organism evidence="2 3">
    <name type="scientific">Rubidibacter lacunae KORDI 51-2</name>
    <dbReference type="NCBI Taxonomy" id="582515"/>
    <lineage>
        <taxon>Bacteria</taxon>
        <taxon>Bacillati</taxon>
        <taxon>Cyanobacteriota</taxon>
        <taxon>Cyanophyceae</taxon>
        <taxon>Oscillatoriophycideae</taxon>
        <taxon>Chroococcales</taxon>
        <taxon>Aphanothecaceae</taxon>
        <taxon>Rubidibacter</taxon>
    </lineage>
</organism>
<evidence type="ECO:0000313" key="3">
    <source>
        <dbReference type="Proteomes" id="UP000016960"/>
    </source>
</evidence>
<proteinExistence type="predicted"/>
<keyword evidence="1" id="KW-0812">Transmembrane</keyword>
<keyword evidence="3" id="KW-1185">Reference proteome</keyword>
<accession>U5DPR3</accession>
<dbReference type="AlphaFoldDB" id="U5DPR3"/>
<protein>
    <submittedName>
        <fullName evidence="2">Uncharacterized protein</fullName>
    </submittedName>
</protein>
<evidence type="ECO:0000313" key="2">
    <source>
        <dbReference type="EMBL" id="ERN42857.1"/>
    </source>
</evidence>
<keyword evidence="1" id="KW-1133">Transmembrane helix</keyword>
<evidence type="ECO:0000256" key="1">
    <source>
        <dbReference type="SAM" id="Phobius"/>
    </source>
</evidence>
<feature type="transmembrane region" description="Helical" evidence="1">
    <location>
        <begin position="6"/>
        <end position="26"/>
    </location>
</feature>
<gene>
    <name evidence="2" type="ORF">KR51_00003820</name>
</gene>
<keyword evidence="1" id="KW-0472">Membrane</keyword>
<dbReference type="EMBL" id="ASSJ01000005">
    <property type="protein sequence ID" value="ERN42857.1"/>
    <property type="molecule type" value="Genomic_DNA"/>
</dbReference>
<name>U5DPR3_9CHRO</name>
<dbReference type="Proteomes" id="UP000016960">
    <property type="component" value="Unassembled WGS sequence"/>
</dbReference>
<dbReference type="InParanoid" id="U5DPR3"/>